<accession>A0A6J7GGH1</accession>
<dbReference type="PANTHER" id="PTHR21043">
    <property type="entry name" value="IOJAP SUPERFAMILY ORTHOLOG"/>
    <property type="match status" value="1"/>
</dbReference>
<dbReference type="HAMAP" id="MF_01477">
    <property type="entry name" value="Iojap_RsfS"/>
    <property type="match status" value="1"/>
</dbReference>
<protein>
    <submittedName>
        <fullName evidence="3">Unannotated protein</fullName>
    </submittedName>
</protein>
<feature type="compositionally biased region" description="Polar residues" evidence="2">
    <location>
        <begin position="1"/>
        <end position="12"/>
    </location>
</feature>
<sequence length="160" mass="17647">MSKRTYISQNASPDVDDAVLPPDPELEGLVRRIASAAGDRKALDVVAVDLRGASAYTDAFVICTGRTDRQAKAIHDSIHEGLKHDGERLLPKRTEGVQEARWILLDYGDVVVHIFVPETRAFYRLESLWGDRPRFDVSDVAGETSVGGDADDDVEPHYEG</sequence>
<dbReference type="NCBIfam" id="TIGR00090">
    <property type="entry name" value="rsfS_iojap_ybeB"/>
    <property type="match status" value="1"/>
</dbReference>
<feature type="region of interest" description="Disordered" evidence="2">
    <location>
        <begin position="140"/>
        <end position="160"/>
    </location>
</feature>
<dbReference type="GO" id="GO:0017148">
    <property type="term" value="P:negative regulation of translation"/>
    <property type="evidence" value="ECO:0007669"/>
    <property type="project" value="TreeGrafter"/>
</dbReference>
<gene>
    <name evidence="3" type="ORF">UFOPK3564_00971</name>
</gene>
<dbReference type="GO" id="GO:0090071">
    <property type="term" value="P:negative regulation of ribosome biogenesis"/>
    <property type="evidence" value="ECO:0007669"/>
    <property type="project" value="TreeGrafter"/>
</dbReference>
<evidence type="ECO:0000256" key="1">
    <source>
        <dbReference type="ARBA" id="ARBA00010574"/>
    </source>
</evidence>
<dbReference type="EMBL" id="CAFBMK010000039">
    <property type="protein sequence ID" value="CAB4907182.1"/>
    <property type="molecule type" value="Genomic_DNA"/>
</dbReference>
<dbReference type="InterPro" id="IPR043519">
    <property type="entry name" value="NT_sf"/>
</dbReference>
<dbReference type="AlphaFoldDB" id="A0A6J7GGH1"/>
<reference evidence="3" key="1">
    <citation type="submission" date="2020-05" db="EMBL/GenBank/DDBJ databases">
        <authorList>
            <person name="Chiriac C."/>
            <person name="Salcher M."/>
            <person name="Ghai R."/>
            <person name="Kavagutti S V."/>
        </authorList>
    </citation>
    <scope>NUCLEOTIDE SEQUENCE</scope>
</reference>
<dbReference type="GO" id="GO:0043023">
    <property type="term" value="F:ribosomal large subunit binding"/>
    <property type="evidence" value="ECO:0007669"/>
    <property type="project" value="TreeGrafter"/>
</dbReference>
<dbReference type="Pfam" id="PF02410">
    <property type="entry name" value="RsfS"/>
    <property type="match status" value="1"/>
</dbReference>
<dbReference type="Gene3D" id="3.30.460.10">
    <property type="entry name" value="Beta Polymerase, domain 2"/>
    <property type="match status" value="1"/>
</dbReference>
<proteinExistence type="inferred from homology"/>
<comment type="similarity">
    <text evidence="1">Belongs to the Iojap/RsfS family.</text>
</comment>
<organism evidence="3">
    <name type="scientific">freshwater metagenome</name>
    <dbReference type="NCBI Taxonomy" id="449393"/>
    <lineage>
        <taxon>unclassified sequences</taxon>
        <taxon>metagenomes</taxon>
        <taxon>ecological metagenomes</taxon>
    </lineage>
</organism>
<name>A0A6J7GGH1_9ZZZZ</name>
<dbReference type="PANTHER" id="PTHR21043:SF0">
    <property type="entry name" value="MITOCHONDRIAL ASSEMBLY OF RIBOSOMAL LARGE SUBUNIT PROTEIN 1"/>
    <property type="match status" value="1"/>
</dbReference>
<evidence type="ECO:0000313" key="3">
    <source>
        <dbReference type="EMBL" id="CAB4907182.1"/>
    </source>
</evidence>
<evidence type="ECO:0000256" key="2">
    <source>
        <dbReference type="SAM" id="MobiDB-lite"/>
    </source>
</evidence>
<dbReference type="SUPFAM" id="SSF81301">
    <property type="entry name" value="Nucleotidyltransferase"/>
    <property type="match status" value="1"/>
</dbReference>
<feature type="region of interest" description="Disordered" evidence="2">
    <location>
        <begin position="1"/>
        <end position="20"/>
    </location>
</feature>
<dbReference type="InterPro" id="IPR004394">
    <property type="entry name" value="Iojap/RsfS/C7orf30"/>
</dbReference>